<dbReference type="SUPFAM" id="SSF52540">
    <property type="entry name" value="P-loop containing nucleoside triphosphate hydrolases"/>
    <property type="match status" value="1"/>
</dbReference>
<proteinExistence type="predicted"/>
<feature type="domain" description="AAA+ ATPase" evidence="1">
    <location>
        <begin position="105"/>
        <end position="240"/>
    </location>
</feature>
<dbReference type="Gene3D" id="3.40.50.300">
    <property type="entry name" value="P-loop containing nucleotide triphosphate hydrolases"/>
    <property type="match status" value="1"/>
</dbReference>
<keyword evidence="3" id="KW-1185">Reference proteome</keyword>
<accession>A0ABV7FUA4</accession>
<evidence type="ECO:0000313" key="2">
    <source>
        <dbReference type="EMBL" id="MFC3122066.1"/>
    </source>
</evidence>
<dbReference type="GO" id="GO:0005524">
    <property type="term" value="F:ATP binding"/>
    <property type="evidence" value="ECO:0007669"/>
    <property type="project" value="UniProtKB-KW"/>
</dbReference>
<dbReference type="CDD" id="cd00009">
    <property type="entry name" value="AAA"/>
    <property type="match status" value="1"/>
</dbReference>
<dbReference type="PANTHER" id="PTHR30050">
    <property type="entry name" value="CHROMOSOMAL REPLICATION INITIATOR PROTEIN DNAA"/>
    <property type="match status" value="1"/>
</dbReference>
<evidence type="ECO:0000259" key="1">
    <source>
        <dbReference type="SMART" id="SM00382"/>
    </source>
</evidence>
<protein>
    <submittedName>
        <fullName evidence="2">ATP-binding protein</fullName>
    </submittedName>
</protein>
<dbReference type="EMBL" id="JBHRSW010000017">
    <property type="protein sequence ID" value="MFC3122066.1"/>
    <property type="molecule type" value="Genomic_DNA"/>
</dbReference>
<sequence length="271" mass="31251">MAVINNEVVLSNIKSLCEQKRLMPMYRALIEYMSQADEKIDFYECFLAMLQLQIDNDHMLKVGRLRKTAKLRWSSATLEDFKEASHRAVDFKMLAQLAKCHWIANFQHIIITGPTGAGKTHLACALVQSVIEQGYTALYMHFPALIRRLKMAERAGNDELTKLRRQLSKVRVLLIDDWGIQHLSSEERHLLFELIEMRDQNSSLIITSQYPTDVWHDAFQDKVVADSVLDRIVSYAILIDWDTDSYRRRKGAALAKASKERITKPQSKGNK</sequence>
<dbReference type="PANTHER" id="PTHR30050:SF4">
    <property type="entry name" value="ATP-BINDING PROTEIN RV3427C IN INSERTION SEQUENCE-RELATED"/>
    <property type="match status" value="1"/>
</dbReference>
<organism evidence="2 3">
    <name type="scientific">Agaribacter flavus</name>
    <dbReference type="NCBI Taxonomy" id="1902781"/>
    <lineage>
        <taxon>Bacteria</taxon>
        <taxon>Pseudomonadati</taxon>
        <taxon>Pseudomonadota</taxon>
        <taxon>Gammaproteobacteria</taxon>
        <taxon>Alteromonadales</taxon>
        <taxon>Alteromonadaceae</taxon>
        <taxon>Agaribacter</taxon>
    </lineage>
</organism>
<dbReference type="SMART" id="SM00382">
    <property type="entry name" value="AAA"/>
    <property type="match status" value="1"/>
</dbReference>
<dbReference type="PIRSF" id="PIRSF003073">
    <property type="entry name" value="DNAC_TnpB_IstB"/>
    <property type="match status" value="1"/>
</dbReference>
<dbReference type="InterPro" id="IPR027417">
    <property type="entry name" value="P-loop_NTPase"/>
</dbReference>
<name>A0ABV7FUA4_9ALTE</name>
<dbReference type="RefSeq" id="WP_376920200.1">
    <property type="nucleotide sequence ID" value="NZ_JBHRSW010000017.1"/>
</dbReference>
<dbReference type="Proteomes" id="UP001595478">
    <property type="component" value="Unassembled WGS sequence"/>
</dbReference>
<dbReference type="InterPro" id="IPR003593">
    <property type="entry name" value="AAA+_ATPase"/>
</dbReference>
<dbReference type="Pfam" id="PF01695">
    <property type="entry name" value="IstB_IS21"/>
    <property type="match status" value="1"/>
</dbReference>
<dbReference type="InterPro" id="IPR002611">
    <property type="entry name" value="IstB_ATP-bd"/>
</dbReference>
<keyword evidence="2" id="KW-0547">Nucleotide-binding</keyword>
<reference evidence="3" key="1">
    <citation type="journal article" date="2019" name="Int. J. Syst. Evol. Microbiol.">
        <title>The Global Catalogue of Microorganisms (GCM) 10K type strain sequencing project: providing services to taxonomists for standard genome sequencing and annotation.</title>
        <authorList>
            <consortium name="The Broad Institute Genomics Platform"/>
            <consortium name="The Broad Institute Genome Sequencing Center for Infectious Disease"/>
            <person name="Wu L."/>
            <person name="Ma J."/>
        </authorList>
    </citation>
    <scope>NUCLEOTIDE SEQUENCE [LARGE SCALE GENOMIC DNA]</scope>
    <source>
        <strain evidence="3">KCTC 52473</strain>
    </source>
</reference>
<evidence type="ECO:0000313" key="3">
    <source>
        <dbReference type="Proteomes" id="UP001595478"/>
    </source>
</evidence>
<keyword evidence="2" id="KW-0067">ATP-binding</keyword>
<comment type="caution">
    <text evidence="2">The sequence shown here is derived from an EMBL/GenBank/DDBJ whole genome shotgun (WGS) entry which is preliminary data.</text>
</comment>
<dbReference type="InterPro" id="IPR028350">
    <property type="entry name" value="DNAC/IstB-like"/>
</dbReference>
<gene>
    <name evidence="2" type="ORF">ACFOHL_10570</name>
</gene>